<sequence length="335" mass="35831">MSTAGNLPSTIRTLSQPDPKKPELILTTSALPVAKSADEHLIRVHATSPCAGELLWPANDPEFFGDELVPCYDLSGTVIQAPKRSPFIVGTEIWGSTAFSRPGNAREYTIATTEELAVRPASIDKNVAATVPLSAVTAIQALFQHGGIADFDADAEDKKNNATKRIIIIAASGGVGIWALQIAREVGIGGIVAVCGTSNTDFVRSLGATEVIDYRKQTVKEWVDEGGEKVDLVLDLKGGKSLEEAWSAVKDGGMVVSIVEDPKPGKPSDLIGTNDTKTDFFIMTPKGSDLKVVSRLFEEGKVETFADSIWSLEDYKEAFAKFGDGHTRGKVIITP</sequence>
<feature type="region of interest" description="Disordered" evidence="1">
    <location>
        <begin position="1"/>
        <end position="20"/>
    </location>
</feature>
<organism evidence="3 4">
    <name type="scientific">Calycina marina</name>
    <dbReference type="NCBI Taxonomy" id="1763456"/>
    <lineage>
        <taxon>Eukaryota</taxon>
        <taxon>Fungi</taxon>
        <taxon>Dikarya</taxon>
        <taxon>Ascomycota</taxon>
        <taxon>Pezizomycotina</taxon>
        <taxon>Leotiomycetes</taxon>
        <taxon>Helotiales</taxon>
        <taxon>Pezizellaceae</taxon>
        <taxon>Calycina</taxon>
    </lineage>
</organism>
<dbReference type="InterPro" id="IPR036291">
    <property type="entry name" value="NAD(P)-bd_dom_sf"/>
</dbReference>
<dbReference type="InterPro" id="IPR020843">
    <property type="entry name" value="ER"/>
</dbReference>
<dbReference type="Pfam" id="PF13602">
    <property type="entry name" value="ADH_zinc_N_2"/>
    <property type="match status" value="1"/>
</dbReference>
<dbReference type="SUPFAM" id="SSF51735">
    <property type="entry name" value="NAD(P)-binding Rossmann-fold domains"/>
    <property type="match status" value="1"/>
</dbReference>
<dbReference type="AlphaFoldDB" id="A0A9P7YXC4"/>
<proteinExistence type="predicted"/>
<dbReference type="Gene3D" id="3.90.180.10">
    <property type="entry name" value="Medium-chain alcohol dehydrogenases, catalytic domain"/>
    <property type="match status" value="1"/>
</dbReference>
<dbReference type="GO" id="GO:0016491">
    <property type="term" value="F:oxidoreductase activity"/>
    <property type="evidence" value="ECO:0007669"/>
    <property type="project" value="InterPro"/>
</dbReference>
<gene>
    <name evidence="3" type="ORF">BJ878DRAFT_536379</name>
</gene>
<name>A0A9P7YXC4_9HELO</name>
<evidence type="ECO:0000259" key="2">
    <source>
        <dbReference type="SMART" id="SM00829"/>
    </source>
</evidence>
<evidence type="ECO:0000313" key="4">
    <source>
        <dbReference type="Proteomes" id="UP000887226"/>
    </source>
</evidence>
<comment type="caution">
    <text evidence="3">The sequence shown here is derived from an EMBL/GenBank/DDBJ whole genome shotgun (WGS) entry which is preliminary data.</text>
</comment>
<dbReference type="InterPro" id="IPR011032">
    <property type="entry name" value="GroES-like_sf"/>
</dbReference>
<dbReference type="EMBL" id="MU254171">
    <property type="protein sequence ID" value="KAG9241684.1"/>
    <property type="molecule type" value="Genomic_DNA"/>
</dbReference>
<feature type="domain" description="Enoyl reductase (ER)" evidence="2">
    <location>
        <begin position="21"/>
        <end position="333"/>
    </location>
</feature>
<evidence type="ECO:0000256" key="1">
    <source>
        <dbReference type="SAM" id="MobiDB-lite"/>
    </source>
</evidence>
<evidence type="ECO:0000313" key="3">
    <source>
        <dbReference type="EMBL" id="KAG9241684.1"/>
    </source>
</evidence>
<keyword evidence="4" id="KW-1185">Reference proteome</keyword>
<dbReference type="PANTHER" id="PTHR44013">
    <property type="entry name" value="ZINC-TYPE ALCOHOL DEHYDROGENASE-LIKE PROTEIN C16A3.02C"/>
    <property type="match status" value="1"/>
</dbReference>
<dbReference type="Proteomes" id="UP000887226">
    <property type="component" value="Unassembled WGS sequence"/>
</dbReference>
<accession>A0A9P7YXC4</accession>
<dbReference type="PANTHER" id="PTHR44013:SF5">
    <property type="entry name" value="OXIDOREDUCTASE, PUTATIVE (AFU_ORTHOLOGUE AFUA_5G01290)-RELATED"/>
    <property type="match status" value="1"/>
</dbReference>
<dbReference type="CDD" id="cd05289">
    <property type="entry name" value="MDR_like_2"/>
    <property type="match status" value="1"/>
</dbReference>
<dbReference type="InterPro" id="IPR052733">
    <property type="entry name" value="Chloroplast_QOR"/>
</dbReference>
<reference evidence="3" key="1">
    <citation type="journal article" date="2021" name="IMA Fungus">
        <title>Genomic characterization of three marine fungi, including Emericellopsis atlantica sp. nov. with signatures of a generalist lifestyle and marine biomass degradation.</title>
        <authorList>
            <person name="Hagestad O.C."/>
            <person name="Hou L."/>
            <person name="Andersen J.H."/>
            <person name="Hansen E.H."/>
            <person name="Altermark B."/>
            <person name="Li C."/>
            <person name="Kuhnert E."/>
            <person name="Cox R.J."/>
            <person name="Crous P.W."/>
            <person name="Spatafora J.W."/>
            <person name="Lail K."/>
            <person name="Amirebrahimi M."/>
            <person name="Lipzen A."/>
            <person name="Pangilinan J."/>
            <person name="Andreopoulos W."/>
            <person name="Hayes R.D."/>
            <person name="Ng V."/>
            <person name="Grigoriev I.V."/>
            <person name="Jackson S.A."/>
            <person name="Sutton T.D.S."/>
            <person name="Dobson A.D.W."/>
            <person name="Rama T."/>
        </authorList>
    </citation>
    <scope>NUCLEOTIDE SEQUENCE</scope>
    <source>
        <strain evidence="3">TRa3180A</strain>
    </source>
</reference>
<dbReference type="SUPFAM" id="SSF50129">
    <property type="entry name" value="GroES-like"/>
    <property type="match status" value="1"/>
</dbReference>
<dbReference type="SMART" id="SM00829">
    <property type="entry name" value="PKS_ER"/>
    <property type="match status" value="1"/>
</dbReference>
<protein>
    <submittedName>
        <fullName evidence="3">Alcohol dehydrogenase</fullName>
    </submittedName>
</protein>
<feature type="compositionally biased region" description="Polar residues" evidence="1">
    <location>
        <begin position="1"/>
        <end position="16"/>
    </location>
</feature>
<dbReference type="Gene3D" id="3.40.50.720">
    <property type="entry name" value="NAD(P)-binding Rossmann-like Domain"/>
    <property type="match status" value="1"/>
</dbReference>
<dbReference type="OrthoDB" id="3509362at2759"/>